<dbReference type="RefSeq" id="WP_251957476.1">
    <property type="nucleotide sequence ID" value="NZ_AP025732.1"/>
</dbReference>
<name>A0ABN6QCI6_NOSCO</name>
<evidence type="ECO:0008006" key="3">
    <source>
        <dbReference type="Google" id="ProtNLM"/>
    </source>
</evidence>
<sequence>MAKSKTLSFITEVKLKVSGEQERELLARFQAGRQLYNNCLNEAIKRMELLKNSDAYKKAKKMPKGKSRTDTFKEARKQYRYSEYDLHSYAAIVAKESKWIALKIDSTAVQKLATRAFAASEKVLFGIASSVRYKVPRRFRSIEGKSNKTGIRWKDNQLVWGNFVLDAIVPEDDLILSHGLNSLIKYVRILWRELNGKRRWFAQLVCEGQAFVKPQNYISSGAIGVDLNVSNVALVAENQAGLLPFAESFPTFEREIKAIQRSMERSRRTANPDNYNPDSLAKKGNKVVKKKGTIKKGKCKWSKSQKYLRLARKKRELERRKTAYIKSQNRRLVNEILRHGKHIKTENVSVKGWQKRYGKAIGAKSPGFFMSELIRKAENADGLVIKFSCQKTALSQTHLDGTRYKKSLSDRVHYDVTGIRMHRDLFSAFLARYVDRDTLLLHSAQVEWKRLEPILMEAWELYQQRTSRVGESESKKFDPSFECVSIDSGVSSQIANTGRKATGIA</sequence>
<organism evidence="1 2">
    <name type="scientific">Nostoc cf. commune SO-36</name>
    <dbReference type="NCBI Taxonomy" id="449208"/>
    <lineage>
        <taxon>Bacteria</taxon>
        <taxon>Bacillati</taxon>
        <taxon>Cyanobacteriota</taxon>
        <taxon>Cyanophyceae</taxon>
        <taxon>Nostocales</taxon>
        <taxon>Nostocaceae</taxon>
        <taxon>Nostoc</taxon>
    </lineage>
</organism>
<evidence type="ECO:0000313" key="2">
    <source>
        <dbReference type="Proteomes" id="UP001055453"/>
    </source>
</evidence>
<evidence type="ECO:0000313" key="1">
    <source>
        <dbReference type="EMBL" id="BDI19961.1"/>
    </source>
</evidence>
<proteinExistence type="predicted"/>
<reference evidence="1" key="1">
    <citation type="submission" date="2022-04" db="EMBL/GenBank/DDBJ databases">
        <title>Complete genome sequence of a cyanobacterium, Nostoc sp. SO-36, isolated in Antarctica.</title>
        <authorList>
            <person name="Kanesaki Y."/>
            <person name="Effendi D."/>
            <person name="Sakamoto T."/>
            <person name="Ohtani S."/>
            <person name="Awai K."/>
        </authorList>
    </citation>
    <scope>NUCLEOTIDE SEQUENCE</scope>
    <source>
        <strain evidence="1">SO-36</strain>
    </source>
</reference>
<protein>
    <recommendedName>
        <fullName evidence="3">Transposase</fullName>
    </recommendedName>
</protein>
<accession>A0ABN6QCI6</accession>
<gene>
    <name evidence="1" type="ORF">ANSO36C_57630</name>
</gene>
<keyword evidence="2" id="KW-1185">Reference proteome</keyword>
<dbReference type="Proteomes" id="UP001055453">
    <property type="component" value="Chromosome"/>
</dbReference>
<dbReference type="EMBL" id="AP025732">
    <property type="protein sequence ID" value="BDI19961.1"/>
    <property type="molecule type" value="Genomic_DNA"/>
</dbReference>